<dbReference type="PANTHER" id="PTHR36933">
    <property type="entry name" value="SLL0788 PROTEIN"/>
    <property type="match status" value="1"/>
</dbReference>
<comment type="caution">
    <text evidence="3">The sequence shown here is derived from an EMBL/GenBank/DDBJ whole genome shotgun (WGS) entry which is preliminary data.</text>
</comment>
<evidence type="ECO:0000313" key="4">
    <source>
        <dbReference type="Proteomes" id="UP000530928"/>
    </source>
</evidence>
<dbReference type="PANTHER" id="PTHR36933:SF1">
    <property type="entry name" value="SLL0788 PROTEIN"/>
    <property type="match status" value="1"/>
</dbReference>
<dbReference type="RefSeq" id="WP_181610849.1">
    <property type="nucleotide sequence ID" value="NZ_BAABAM010000002.1"/>
</dbReference>
<feature type="signal peptide" evidence="1">
    <location>
        <begin position="1"/>
        <end position="15"/>
    </location>
</feature>
<feature type="domain" description="DUF305" evidence="2">
    <location>
        <begin position="32"/>
        <end position="172"/>
    </location>
</feature>
<feature type="chain" id="PRO_5038467765" evidence="1">
    <location>
        <begin position="16"/>
        <end position="177"/>
    </location>
</feature>
<reference evidence="3 4" key="1">
    <citation type="submission" date="2020-07" db="EMBL/GenBank/DDBJ databases">
        <title>Genomic Encyclopedia of Type Strains, Phase IV (KMG-IV): sequencing the most valuable type-strain genomes for metagenomic binning, comparative biology and taxonomic classification.</title>
        <authorList>
            <person name="Goeker M."/>
        </authorList>
    </citation>
    <scope>NUCLEOTIDE SEQUENCE [LARGE SCALE GENOMIC DNA]</scope>
    <source>
        <strain evidence="3 4">DSM 45533</strain>
    </source>
</reference>
<dbReference type="Proteomes" id="UP000530928">
    <property type="component" value="Unassembled WGS sequence"/>
</dbReference>
<keyword evidence="4" id="KW-1185">Reference proteome</keyword>
<dbReference type="Pfam" id="PF03713">
    <property type="entry name" value="DUF305"/>
    <property type="match status" value="1"/>
</dbReference>
<dbReference type="EMBL" id="JACDUR010000003">
    <property type="protein sequence ID" value="MBA2892130.1"/>
    <property type="molecule type" value="Genomic_DNA"/>
</dbReference>
<dbReference type="PROSITE" id="PS51257">
    <property type="entry name" value="PROKAR_LIPOPROTEIN"/>
    <property type="match status" value="1"/>
</dbReference>
<accession>A0A7W0CJK3</accession>
<protein>
    <submittedName>
        <fullName evidence="3">Uncharacterized protein (DUF305 family)</fullName>
    </submittedName>
</protein>
<dbReference type="AlphaFoldDB" id="A0A7W0CJK3"/>
<dbReference type="InterPro" id="IPR005183">
    <property type="entry name" value="DUF305_CopM-like"/>
</dbReference>
<keyword evidence="1" id="KW-0732">Signal</keyword>
<organism evidence="3 4">
    <name type="scientific">Nonomuraea soli</name>
    <dbReference type="NCBI Taxonomy" id="1032476"/>
    <lineage>
        <taxon>Bacteria</taxon>
        <taxon>Bacillati</taxon>
        <taxon>Actinomycetota</taxon>
        <taxon>Actinomycetes</taxon>
        <taxon>Streptosporangiales</taxon>
        <taxon>Streptosporangiaceae</taxon>
        <taxon>Nonomuraea</taxon>
    </lineage>
</organism>
<proteinExistence type="predicted"/>
<evidence type="ECO:0000259" key="2">
    <source>
        <dbReference type="Pfam" id="PF03713"/>
    </source>
</evidence>
<name>A0A7W0CJK3_9ACTN</name>
<dbReference type="Gene3D" id="1.20.1260.10">
    <property type="match status" value="1"/>
</dbReference>
<evidence type="ECO:0000313" key="3">
    <source>
        <dbReference type="EMBL" id="MBA2892130.1"/>
    </source>
</evidence>
<evidence type="ECO:0000256" key="1">
    <source>
        <dbReference type="SAM" id="SignalP"/>
    </source>
</evidence>
<dbReference type="InterPro" id="IPR012347">
    <property type="entry name" value="Ferritin-like"/>
</dbReference>
<sequence>MKVIAVLVAAFVAFAGCGADTGPGTGPVNADDVMFLQMMIPHHKQGVELARLTRQRAGNEELRTLAAAIESTQSGEVATMGRWLQEWEQPLAAPSDAHGGHDVPETDKEQIAALRGSTRFDRDALNLLIAHQDDAVQLAYKEGFAGANPEVKAWAKQVEQSRKEQVRIMLDLLKKVP</sequence>
<gene>
    <name evidence="3" type="ORF">HNR30_003471</name>
</gene>